<organism evidence="1 2">
    <name type="scientific">Candidatus Falkowbacteria bacterium RIFCSPLOWO2_02_FULL_45_15</name>
    <dbReference type="NCBI Taxonomy" id="1797988"/>
    <lineage>
        <taxon>Bacteria</taxon>
        <taxon>Candidatus Falkowiibacteriota</taxon>
    </lineage>
</organism>
<reference evidence="1 2" key="1">
    <citation type="journal article" date="2016" name="Nat. Commun.">
        <title>Thousands of microbial genomes shed light on interconnected biogeochemical processes in an aquifer system.</title>
        <authorList>
            <person name="Anantharaman K."/>
            <person name="Brown C.T."/>
            <person name="Hug L.A."/>
            <person name="Sharon I."/>
            <person name="Castelle C.J."/>
            <person name="Probst A.J."/>
            <person name="Thomas B.C."/>
            <person name="Singh A."/>
            <person name="Wilkins M.J."/>
            <person name="Karaoz U."/>
            <person name="Brodie E.L."/>
            <person name="Williams K.H."/>
            <person name="Hubbard S.S."/>
            <person name="Banfield J.F."/>
        </authorList>
    </citation>
    <scope>NUCLEOTIDE SEQUENCE [LARGE SCALE GENOMIC DNA]</scope>
</reference>
<dbReference type="EMBL" id="MFFV01000033">
    <property type="protein sequence ID" value="OGF19409.1"/>
    <property type="molecule type" value="Genomic_DNA"/>
</dbReference>
<dbReference type="STRING" id="1797988.A3I35_01185"/>
<evidence type="ECO:0000313" key="2">
    <source>
        <dbReference type="Proteomes" id="UP000177878"/>
    </source>
</evidence>
<gene>
    <name evidence="1" type="ORF">A3I35_01185</name>
</gene>
<name>A0A1F5RY92_9BACT</name>
<accession>A0A1F5RY92</accession>
<protein>
    <submittedName>
        <fullName evidence="1">Uncharacterized protein</fullName>
    </submittedName>
</protein>
<dbReference type="Proteomes" id="UP000177878">
    <property type="component" value="Unassembled WGS sequence"/>
</dbReference>
<dbReference type="AlphaFoldDB" id="A0A1F5RY92"/>
<comment type="caution">
    <text evidence="1">The sequence shown here is derived from an EMBL/GenBank/DDBJ whole genome shotgun (WGS) entry which is preliminary data.</text>
</comment>
<evidence type="ECO:0000313" key="1">
    <source>
        <dbReference type="EMBL" id="OGF19409.1"/>
    </source>
</evidence>
<sequence>MGIEQTINKTEQEPFKKYEEALRKFLKRYFDLFKSDSVNKRNFSPMEVDFSAPRGDDMEAIRQGNYVISNITTTPRGRGDNGINFHFYVGQTEIHIMNKAADEVEDVTRELNKEDKGE</sequence>
<proteinExistence type="predicted"/>